<reference evidence="3" key="1">
    <citation type="submission" date="2022-08" db="EMBL/GenBank/DDBJ databases">
        <authorList>
            <person name="Deng Y."/>
            <person name="Han X.-F."/>
            <person name="Zhang Y.-Q."/>
        </authorList>
    </citation>
    <scope>NUCLEOTIDE SEQUENCE</scope>
    <source>
        <strain evidence="3">CPCC 203386</strain>
    </source>
</reference>
<name>A0ABT2H4M1_9MICO</name>
<feature type="chain" id="PRO_5045327139" evidence="1">
    <location>
        <begin position="35"/>
        <end position="555"/>
    </location>
</feature>
<sequence>MRHRRLMTAVSSILVAVAAGLFGLVVAPASPAKADTQEDQVFDRVNSERAAAGLPPLVRDAQIEAAAEEWANWMGTIPDPLTHSSNEWRASRLPAGWSANGENIAVGQTSATQVMTAWMASPGHRANILDGRFTRIGIGYAATPKGPTWVQILGAYASNPPPPPLTVSPTPTISGTARVAQTLTATAGTWGPAPVSLSFQWNAGGAPVAGATASSFLPDQTLVGKTVTVTVTGSRPGYQSASRTSAPTSPVTSPFATDRLAGADRYAVAIALAQRGYPGTAPVVYVATGATYPDALSAGPAAASQGGPLLLTAGNALPSAVAAEISRLRPATVVIVGGPASVSTDVERSLRALAPTVTRVAGADRFDVSRAIARTAFGSTGAGTAYVATGLNFPDALAAGGAGGHSGSPVLLVDGTAGAADSATLATLRSLGSATIKVAGGPLSVSGGIQSSLLAVGGVTRLADADRYSTGVVINLDAYSRATSAYLATGVTFPDALTGAALAGALDAPLFVVPTDCVPRTVLGALTTLGVTRVTVLGGPASLAPAVQNLAACAW</sequence>
<dbReference type="Gene3D" id="3.40.33.10">
    <property type="entry name" value="CAP"/>
    <property type="match status" value="1"/>
</dbReference>
<protein>
    <submittedName>
        <fullName evidence="3">Cell wall-binding repeat-containing protein</fullName>
    </submittedName>
</protein>
<organism evidence="3 4">
    <name type="scientific">Herbiconiux daphne</name>
    <dbReference type="NCBI Taxonomy" id="2970914"/>
    <lineage>
        <taxon>Bacteria</taxon>
        <taxon>Bacillati</taxon>
        <taxon>Actinomycetota</taxon>
        <taxon>Actinomycetes</taxon>
        <taxon>Micrococcales</taxon>
        <taxon>Microbacteriaceae</taxon>
        <taxon>Herbiconiux</taxon>
    </lineage>
</organism>
<evidence type="ECO:0000313" key="3">
    <source>
        <dbReference type="EMBL" id="MCS5734880.1"/>
    </source>
</evidence>
<accession>A0ABT2H4M1</accession>
<dbReference type="Proteomes" id="UP001165586">
    <property type="component" value="Unassembled WGS sequence"/>
</dbReference>
<keyword evidence="4" id="KW-1185">Reference proteome</keyword>
<dbReference type="SUPFAM" id="SSF55797">
    <property type="entry name" value="PR-1-like"/>
    <property type="match status" value="1"/>
</dbReference>
<evidence type="ECO:0000259" key="2">
    <source>
        <dbReference type="Pfam" id="PF00188"/>
    </source>
</evidence>
<dbReference type="PANTHER" id="PTHR31157">
    <property type="entry name" value="SCP DOMAIN-CONTAINING PROTEIN"/>
    <property type="match status" value="1"/>
</dbReference>
<feature type="domain" description="SCP" evidence="2">
    <location>
        <begin position="42"/>
        <end position="152"/>
    </location>
</feature>
<keyword evidence="1" id="KW-0732">Signal</keyword>
<dbReference type="PANTHER" id="PTHR31157:SF1">
    <property type="entry name" value="SCP DOMAIN-CONTAINING PROTEIN"/>
    <property type="match status" value="1"/>
</dbReference>
<proteinExistence type="predicted"/>
<dbReference type="InterPro" id="IPR007253">
    <property type="entry name" value="Cell_wall-bd_2"/>
</dbReference>
<dbReference type="EMBL" id="JANLCJ010000005">
    <property type="protein sequence ID" value="MCS5734880.1"/>
    <property type="molecule type" value="Genomic_DNA"/>
</dbReference>
<dbReference type="Pfam" id="PF00188">
    <property type="entry name" value="CAP"/>
    <property type="match status" value="1"/>
</dbReference>
<dbReference type="InterPro" id="IPR014044">
    <property type="entry name" value="CAP_dom"/>
</dbReference>
<gene>
    <name evidence="3" type="ORF">N1032_14135</name>
</gene>
<dbReference type="CDD" id="cd05379">
    <property type="entry name" value="CAP_bacterial"/>
    <property type="match status" value="1"/>
</dbReference>
<dbReference type="InterPro" id="IPR035940">
    <property type="entry name" value="CAP_sf"/>
</dbReference>
<evidence type="ECO:0000256" key="1">
    <source>
        <dbReference type="SAM" id="SignalP"/>
    </source>
</evidence>
<feature type="signal peptide" evidence="1">
    <location>
        <begin position="1"/>
        <end position="34"/>
    </location>
</feature>
<evidence type="ECO:0000313" key="4">
    <source>
        <dbReference type="Proteomes" id="UP001165586"/>
    </source>
</evidence>
<dbReference type="Gene3D" id="2.60.40.2700">
    <property type="match status" value="1"/>
</dbReference>
<dbReference type="RefSeq" id="WP_259539785.1">
    <property type="nucleotide sequence ID" value="NZ_JANLCJ010000005.1"/>
</dbReference>
<dbReference type="Pfam" id="PF04122">
    <property type="entry name" value="CW_binding_2"/>
    <property type="match status" value="3"/>
</dbReference>
<comment type="caution">
    <text evidence="3">The sequence shown here is derived from an EMBL/GenBank/DDBJ whole genome shotgun (WGS) entry which is preliminary data.</text>
</comment>